<accession>A0A1V9YKB7</accession>
<dbReference type="OrthoDB" id="674604at2759"/>
<organism evidence="1 2">
    <name type="scientific">Thraustotheca clavata</name>
    <dbReference type="NCBI Taxonomy" id="74557"/>
    <lineage>
        <taxon>Eukaryota</taxon>
        <taxon>Sar</taxon>
        <taxon>Stramenopiles</taxon>
        <taxon>Oomycota</taxon>
        <taxon>Saprolegniomycetes</taxon>
        <taxon>Saprolegniales</taxon>
        <taxon>Achlyaceae</taxon>
        <taxon>Thraustotheca</taxon>
    </lineage>
</organism>
<dbReference type="Gene3D" id="1.25.40.10">
    <property type="entry name" value="Tetratricopeptide repeat domain"/>
    <property type="match status" value="1"/>
</dbReference>
<keyword evidence="2" id="KW-1185">Reference proteome</keyword>
<comment type="caution">
    <text evidence="1">The sequence shown here is derived from an EMBL/GenBank/DDBJ whole genome shotgun (WGS) entry which is preliminary data.</text>
</comment>
<evidence type="ECO:0000313" key="2">
    <source>
        <dbReference type="Proteomes" id="UP000243217"/>
    </source>
</evidence>
<evidence type="ECO:0000313" key="1">
    <source>
        <dbReference type="EMBL" id="OQR86169.1"/>
    </source>
</evidence>
<dbReference type="EMBL" id="JNBS01003553">
    <property type="protein sequence ID" value="OQR86169.1"/>
    <property type="molecule type" value="Genomic_DNA"/>
</dbReference>
<dbReference type="Pfam" id="PF13374">
    <property type="entry name" value="TPR_10"/>
    <property type="match status" value="1"/>
</dbReference>
<dbReference type="AlphaFoldDB" id="A0A1V9YKB7"/>
<name>A0A1V9YKB7_9STRA</name>
<proteinExistence type="predicted"/>
<protein>
    <recommendedName>
        <fullName evidence="3">Kinesin light chain</fullName>
    </recommendedName>
</protein>
<evidence type="ECO:0008006" key="3">
    <source>
        <dbReference type="Google" id="ProtNLM"/>
    </source>
</evidence>
<reference evidence="1 2" key="1">
    <citation type="journal article" date="2014" name="Genome Biol. Evol.">
        <title>The secreted proteins of Achlya hypogyna and Thraustotheca clavata identify the ancestral oomycete secretome and reveal gene acquisitions by horizontal gene transfer.</title>
        <authorList>
            <person name="Misner I."/>
            <person name="Blouin N."/>
            <person name="Leonard G."/>
            <person name="Richards T.A."/>
            <person name="Lane C.E."/>
        </authorList>
    </citation>
    <scope>NUCLEOTIDE SEQUENCE [LARGE SCALE GENOMIC DNA]</scope>
    <source>
        <strain evidence="1 2">ATCC 34112</strain>
    </source>
</reference>
<dbReference type="PANTHER" id="PTHR46533:SF1">
    <property type="entry name" value="ZINC FINGER MYND DOMAIN-CONTAINING PROTEIN 12"/>
    <property type="match status" value="1"/>
</dbReference>
<sequence length="297" mass="33216">MKEAELSQEALHAAKVKALVDAQNICDNQVIVRDFNGAYITITDAVKDGVALYGKNALDVVPLYLLMSEIGLELSHLKQVEEILALCIWNIVKAAEALPEGENHPKVLEYRAQVCKWFSLLHAETENYEEAIKQAANGAYYASLLHGPEHIQTSVLYYALGTTFQRMFHTEHALGLYDKIVEIWYKHLIEMNAQITQPSTEENTNQLNNIKVVSKRLLHEGETMLLQILDTRTKVLGAAHIATGEVLYTLGLLRIHLGQRTEAESCMIQALTIYSDALGALHPSTVDVQNVVNQLRD</sequence>
<dbReference type="PANTHER" id="PTHR46533">
    <property type="entry name" value="ZINC FINGER MYND DOMAIN-CONTAINING PROTEIN 12"/>
    <property type="match status" value="1"/>
</dbReference>
<dbReference type="InterPro" id="IPR011990">
    <property type="entry name" value="TPR-like_helical_dom_sf"/>
</dbReference>
<dbReference type="InterPro" id="IPR053248">
    <property type="entry name" value="Zinc_finger_MYND_domain"/>
</dbReference>
<dbReference type="Proteomes" id="UP000243217">
    <property type="component" value="Unassembled WGS sequence"/>
</dbReference>
<dbReference type="SUPFAM" id="SSF48452">
    <property type="entry name" value="TPR-like"/>
    <property type="match status" value="1"/>
</dbReference>
<gene>
    <name evidence="1" type="ORF">THRCLA_22978</name>
</gene>